<keyword evidence="4" id="KW-1185">Reference proteome</keyword>
<dbReference type="Proteomes" id="UP000603865">
    <property type="component" value="Unassembled WGS sequence"/>
</dbReference>
<comment type="caution">
    <text evidence="3">The sequence shown here is derived from an EMBL/GenBank/DDBJ whole genome shotgun (WGS) entry which is preliminary data.</text>
</comment>
<evidence type="ECO:0000256" key="1">
    <source>
        <dbReference type="ARBA" id="ARBA00022801"/>
    </source>
</evidence>
<dbReference type="PANTHER" id="PTHR30404:SF0">
    <property type="entry name" value="N-ACETYLMURAMOYL-L-ALANINE AMIDASE AMIC"/>
    <property type="match status" value="1"/>
</dbReference>
<keyword evidence="1" id="KW-0378">Hydrolase</keyword>
<dbReference type="GO" id="GO:0008745">
    <property type="term" value="F:N-acetylmuramoyl-L-alanine amidase activity"/>
    <property type="evidence" value="ECO:0007669"/>
    <property type="project" value="InterPro"/>
</dbReference>
<evidence type="ECO:0000313" key="4">
    <source>
        <dbReference type="Proteomes" id="UP000603865"/>
    </source>
</evidence>
<reference evidence="3" key="2">
    <citation type="submission" date="2020-09" db="EMBL/GenBank/DDBJ databases">
        <authorList>
            <person name="Sun Q."/>
            <person name="Ohkuma M."/>
        </authorList>
    </citation>
    <scope>NUCLEOTIDE SEQUENCE</scope>
    <source>
        <strain evidence="3">JCM 31311</strain>
    </source>
</reference>
<gene>
    <name evidence="3" type="ORF">GCM10008957_00380</name>
</gene>
<dbReference type="AlphaFoldDB" id="A0A918EZ11"/>
<sequence>MNGSSLLLRRSARFWGRAGLISLLAWAGLAGAQYAFSALNLAGRAAQSVTLYGAEYAGQSTLSRLLNVSEAGGVAYVVGLGHTLLLPIDEDNQRATTDFNTVQLDAERVKARTATRLDGKLLLPLDTLARGLGASYTPGNFTVPAVQLSGVSSLAGAKSDRVVFDLTRNVTVREELIGGSLRLTLVGAAAQTRNYTTRGAFMPRVQVTAGAGGAAVTVPLPAHSGYQLFTVQRPSGARVVLDLGPGLPLNVPALVAELRKPLIVLDPAGLAGTGQDVTLEVARNAAELLSRAGWQVRLTRDTAHSPDVTLRQDLARQSDVFVSLDLGRFPNAARKGVTVYEAAGQAPSQIISAYRQAQGAPLVSAAVSDAAESRRLSDLLRGELKTGGLSAQQQPQSRLLLLGEAPHAALLLELGWPQNSADQQRLSNATQNTQMAQALARAVATYLTARANGGPS</sequence>
<dbReference type="GO" id="GO:0009253">
    <property type="term" value="P:peptidoglycan catabolic process"/>
    <property type="evidence" value="ECO:0007669"/>
    <property type="project" value="InterPro"/>
</dbReference>
<dbReference type="SUPFAM" id="SSF53187">
    <property type="entry name" value="Zn-dependent exopeptidases"/>
    <property type="match status" value="1"/>
</dbReference>
<dbReference type="GO" id="GO:0030288">
    <property type="term" value="C:outer membrane-bounded periplasmic space"/>
    <property type="evidence" value="ECO:0007669"/>
    <property type="project" value="TreeGrafter"/>
</dbReference>
<dbReference type="EMBL" id="BMQL01000001">
    <property type="protein sequence ID" value="GGQ92382.1"/>
    <property type="molecule type" value="Genomic_DNA"/>
</dbReference>
<dbReference type="Gene3D" id="3.40.630.40">
    <property type="entry name" value="Zn-dependent exopeptidases"/>
    <property type="match status" value="1"/>
</dbReference>
<dbReference type="PANTHER" id="PTHR30404">
    <property type="entry name" value="N-ACETYLMURAMOYL-L-ALANINE AMIDASE"/>
    <property type="match status" value="1"/>
</dbReference>
<dbReference type="InterPro" id="IPR050695">
    <property type="entry name" value="N-acetylmuramoyl_amidase_3"/>
</dbReference>
<evidence type="ECO:0000313" key="3">
    <source>
        <dbReference type="EMBL" id="GGQ92382.1"/>
    </source>
</evidence>
<feature type="domain" description="MurNAc-LAA" evidence="2">
    <location>
        <begin position="275"/>
        <end position="444"/>
    </location>
</feature>
<reference evidence="3" key="1">
    <citation type="journal article" date="2014" name="Int. J. Syst. Evol. Microbiol.">
        <title>Complete genome sequence of Corynebacterium casei LMG S-19264T (=DSM 44701T), isolated from a smear-ripened cheese.</title>
        <authorList>
            <consortium name="US DOE Joint Genome Institute (JGI-PGF)"/>
            <person name="Walter F."/>
            <person name="Albersmeier A."/>
            <person name="Kalinowski J."/>
            <person name="Ruckert C."/>
        </authorList>
    </citation>
    <scope>NUCLEOTIDE SEQUENCE</scope>
    <source>
        <strain evidence="3">JCM 31311</strain>
    </source>
</reference>
<protein>
    <recommendedName>
        <fullName evidence="2">MurNAc-LAA domain-containing protein</fullName>
    </recommendedName>
</protein>
<dbReference type="CDD" id="cd02696">
    <property type="entry name" value="MurNAc-LAA"/>
    <property type="match status" value="1"/>
</dbReference>
<dbReference type="InterPro" id="IPR002508">
    <property type="entry name" value="MurNAc-LAA_cat"/>
</dbReference>
<dbReference type="Pfam" id="PF01520">
    <property type="entry name" value="Amidase_3"/>
    <property type="match status" value="1"/>
</dbReference>
<proteinExistence type="predicted"/>
<accession>A0A918EZ11</accession>
<evidence type="ECO:0000259" key="2">
    <source>
        <dbReference type="Pfam" id="PF01520"/>
    </source>
</evidence>
<dbReference type="RefSeq" id="WP_189087464.1">
    <property type="nucleotide sequence ID" value="NZ_BMQL01000001.1"/>
</dbReference>
<organism evidence="3 4">
    <name type="scientific">Deinococcus ruber</name>
    <dbReference type="NCBI Taxonomy" id="1848197"/>
    <lineage>
        <taxon>Bacteria</taxon>
        <taxon>Thermotogati</taxon>
        <taxon>Deinococcota</taxon>
        <taxon>Deinococci</taxon>
        <taxon>Deinococcales</taxon>
        <taxon>Deinococcaceae</taxon>
        <taxon>Deinococcus</taxon>
    </lineage>
</organism>
<name>A0A918EZ11_9DEIO</name>